<dbReference type="EMBL" id="LOHG01000002">
    <property type="protein sequence ID" value="MCI8208916.1"/>
    <property type="molecule type" value="Genomic_DNA"/>
</dbReference>
<dbReference type="InterPro" id="IPR017732">
    <property type="entry name" value="T4/T6SS_DotU"/>
</dbReference>
<feature type="domain" description="Type IV / VI secretion system DotU" evidence="2">
    <location>
        <begin position="19"/>
        <end position="212"/>
    </location>
</feature>
<gene>
    <name evidence="3" type="ORF">AUC61_05140</name>
</gene>
<dbReference type="InterPro" id="IPR038522">
    <property type="entry name" value="T4/T6SS_DotU_sf"/>
</dbReference>
<keyword evidence="1" id="KW-1133">Transmembrane helix</keyword>
<protein>
    <submittedName>
        <fullName evidence="3">Type IV secretion protein DotU</fullName>
    </submittedName>
</protein>
<keyword evidence="1" id="KW-0812">Transmembrane</keyword>
<dbReference type="RefSeq" id="WP_243244756.1">
    <property type="nucleotide sequence ID" value="NZ_LOHG01000002.1"/>
</dbReference>
<dbReference type="Gene3D" id="1.25.40.590">
    <property type="entry name" value="Type IV / VI secretion system, DotU"/>
    <property type="match status" value="1"/>
</dbReference>
<evidence type="ECO:0000256" key="1">
    <source>
        <dbReference type="SAM" id="Phobius"/>
    </source>
</evidence>
<evidence type="ECO:0000259" key="2">
    <source>
        <dbReference type="Pfam" id="PF09850"/>
    </source>
</evidence>
<dbReference type="Pfam" id="PF09850">
    <property type="entry name" value="DotU"/>
    <property type="match status" value="1"/>
</dbReference>
<keyword evidence="4" id="KW-1185">Reference proteome</keyword>
<feature type="transmembrane region" description="Helical" evidence="1">
    <location>
        <begin position="194"/>
        <end position="211"/>
    </location>
</feature>
<sequence length="227" mass="25097">MSRTIADKRRVNAVDTDSLLHDSYLLVVELRQGGSVQGSSNLAELCTKQIESVREQLKSRDISQRNIDYISHAQCALLDETILSYATEDTHAKWAGEPLQARFFSRHQAGESLYEDVREVLREPAPDLLVLTVFHRVLMLGFQGCYADAKDPERLQLLVALNAFVEPLKSRHTLPTQMNVGSGLRLRGLAQSPMGHALAVCVLLAGAWWGLDHLLAGLIASLPSDQA</sequence>
<reference evidence="3 4" key="1">
    <citation type="submission" date="2015-12" db="EMBL/GenBank/DDBJ databases">
        <title>Phylogenomics in the description of a new species in the Pseudomonas syringae group.</title>
        <authorList>
            <person name="Busquets A."/>
            <person name="Gomila M."/>
            <person name="Beiki F."/>
            <person name="Rahimian H."/>
            <person name="Mulet M."/>
            <person name="Sanchez D."/>
            <person name="Garcia-Valdes E."/>
            <person name="Lalucat J."/>
        </authorList>
    </citation>
    <scope>NUCLEOTIDE SEQUENCE [LARGE SCALE GENOMIC DNA]</scope>
    <source>
        <strain evidence="3 4">S25</strain>
    </source>
</reference>
<dbReference type="NCBIfam" id="NF038239">
    <property type="entry name" value="T6SS_TssL_short"/>
    <property type="match status" value="1"/>
</dbReference>
<keyword evidence="1" id="KW-0472">Membrane</keyword>
<organism evidence="3 4">
    <name type="scientific">Pseudomonas maioricensis</name>
    <dbReference type="NCBI Taxonomy" id="1766623"/>
    <lineage>
        <taxon>Bacteria</taxon>
        <taxon>Pseudomonadati</taxon>
        <taxon>Pseudomonadota</taxon>
        <taxon>Gammaproteobacteria</taxon>
        <taxon>Pseudomonadales</taxon>
        <taxon>Pseudomonadaceae</taxon>
        <taxon>Pseudomonas</taxon>
    </lineage>
</organism>
<dbReference type="PANTHER" id="PTHR38033">
    <property type="entry name" value="MEMBRANE PROTEIN-RELATED"/>
    <property type="match status" value="1"/>
</dbReference>
<name>A0ABS9ZE74_9PSED</name>
<evidence type="ECO:0000313" key="4">
    <source>
        <dbReference type="Proteomes" id="UP001320513"/>
    </source>
</evidence>
<evidence type="ECO:0000313" key="3">
    <source>
        <dbReference type="EMBL" id="MCI8208916.1"/>
    </source>
</evidence>
<dbReference type="PANTHER" id="PTHR38033:SF1">
    <property type="entry name" value="DOTU FAMILY TYPE IV_VI SECRETION SYSTEM PROTEIN"/>
    <property type="match status" value="1"/>
</dbReference>
<comment type="caution">
    <text evidence="3">The sequence shown here is derived from an EMBL/GenBank/DDBJ whole genome shotgun (WGS) entry which is preliminary data.</text>
</comment>
<accession>A0ABS9ZE74</accession>
<dbReference type="Proteomes" id="UP001320513">
    <property type="component" value="Unassembled WGS sequence"/>
</dbReference>
<dbReference type="NCBIfam" id="TIGR03349">
    <property type="entry name" value="IV_VI_DotU"/>
    <property type="match status" value="1"/>
</dbReference>
<proteinExistence type="predicted"/>